<protein>
    <submittedName>
        <fullName evidence="2">Uncharacterized protein</fullName>
    </submittedName>
</protein>
<reference evidence="2 3" key="1">
    <citation type="submission" date="2020-10" db="EMBL/GenBank/DDBJ databases">
        <title>Plant Genome Project.</title>
        <authorList>
            <person name="Zhang R.-G."/>
        </authorList>
    </citation>
    <scope>NUCLEOTIDE SEQUENCE [LARGE SCALE GENOMIC DNA]</scope>
    <source>
        <strain evidence="2">FAFU-HL-1</strain>
        <tissue evidence="2">Leaf</tissue>
    </source>
</reference>
<comment type="caution">
    <text evidence="2">The sequence shown here is derived from an EMBL/GenBank/DDBJ whole genome shotgun (WGS) entry which is preliminary data.</text>
</comment>
<dbReference type="EMBL" id="JADGMS010000004">
    <property type="protein sequence ID" value="KAF9684086.1"/>
    <property type="molecule type" value="Genomic_DNA"/>
</dbReference>
<name>A0A835KDX9_9ROSI</name>
<proteinExistence type="predicted"/>
<keyword evidence="1" id="KW-0812">Transmembrane</keyword>
<keyword evidence="1" id="KW-0472">Membrane</keyword>
<evidence type="ECO:0000256" key="1">
    <source>
        <dbReference type="SAM" id="Phobius"/>
    </source>
</evidence>
<feature type="transmembrane region" description="Helical" evidence="1">
    <location>
        <begin position="104"/>
        <end position="130"/>
    </location>
</feature>
<dbReference type="PANTHER" id="PTHR33133">
    <property type="entry name" value="OS08G0107100 PROTEIN-RELATED"/>
    <property type="match status" value="1"/>
</dbReference>
<dbReference type="Proteomes" id="UP000657918">
    <property type="component" value="Chromosome 4"/>
</dbReference>
<keyword evidence="3" id="KW-1185">Reference proteome</keyword>
<sequence>MEFLKLDRKICIHLRTKEKEGATCDSLLAVEVAAAAAIFTLVYHCRHHPCSLRFPVPKRPLALTCFCSILAVTVNTTALLFLFEASSFFKGLLILSSVNPFFDLAAGIVFYMVLTNTMVICNLALVVAGTDNSTIYKSIHKACLLRKGTNSMALVLALPINLGLVATEALFRYRVVRAYDHVFGRFSMSMVLEGLLIAYLFSLLVVLDTIASYFFIRNCDPHFGRERAEICIQIKLVKDDNGISDGSQGLELVFED</sequence>
<feature type="transmembrane region" description="Helical" evidence="1">
    <location>
        <begin position="191"/>
        <end position="216"/>
    </location>
</feature>
<keyword evidence="1" id="KW-1133">Transmembrane helix</keyword>
<evidence type="ECO:0000313" key="2">
    <source>
        <dbReference type="EMBL" id="KAF9684086.1"/>
    </source>
</evidence>
<organism evidence="2 3">
    <name type="scientific">Salix dunnii</name>
    <dbReference type="NCBI Taxonomy" id="1413687"/>
    <lineage>
        <taxon>Eukaryota</taxon>
        <taxon>Viridiplantae</taxon>
        <taxon>Streptophyta</taxon>
        <taxon>Embryophyta</taxon>
        <taxon>Tracheophyta</taxon>
        <taxon>Spermatophyta</taxon>
        <taxon>Magnoliopsida</taxon>
        <taxon>eudicotyledons</taxon>
        <taxon>Gunneridae</taxon>
        <taxon>Pentapetalae</taxon>
        <taxon>rosids</taxon>
        <taxon>fabids</taxon>
        <taxon>Malpighiales</taxon>
        <taxon>Salicaceae</taxon>
        <taxon>Saliceae</taxon>
        <taxon>Salix</taxon>
    </lineage>
</organism>
<feature type="transmembrane region" description="Helical" evidence="1">
    <location>
        <begin position="61"/>
        <end position="84"/>
    </location>
</feature>
<dbReference type="OrthoDB" id="687732at2759"/>
<accession>A0A835KDX9</accession>
<dbReference type="PANTHER" id="PTHR33133:SF19">
    <property type="entry name" value="BINDING-PROTEIN-DEPENDENT TRANSPORT SYSTEMS INNER MEMBRANE COMPONENT"/>
    <property type="match status" value="1"/>
</dbReference>
<gene>
    <name evidence="2" type="ORF">SADUNF_Sadunf04G0081300</name>
</gene>
<feature type="transmembrane region" description="Helical" evidence="1">
    <location>
        <begin position="151"/>
        <end position="171"/>
    </location>
</feature>
<evidence type="ECO:0000313" key="3">
    <source>
        <dbReference type="Proteomes" id="UP000657918"/>
    </source>
</evidence>
<dbReference type="AlphaFoldDB" id="A0A835KDX9"/>